<organism evidence="3 4">
    <name type="scientific">Coprinopsis marcescibilis</name>
    <name type="common">Agaric fungus</name>
    <name type="synonym">Psathyrella marcescibilis</name>
    <dbReference type="NCBI Taxonomy" id="230819"/>
    <lineage>
        <taxon>Eukaryota</taxon>
        <taxon>Fungi</taxon>
        <taxon>Dikarya</taxon>
        <taxon>Basidiomycota</taxon>
        <taxon>Agaricomycotina</taxon>
        <taxon>Agaricomycetes</taxon>
        <taxon>Agaricomycetidae</taxon>
        <taxon>Agaricales</taxon>
        <taxon>Agaricineae</taxon>
        <taxon>Psathyrellaceae</taxon>
        <taxon>Coprinopsis</taxon>
    </lineage>
</organism>
<keyword evidence="2" id="KW-0812">Transmembrane</keyword>
<feature type="transmembrane region" description="Helical" evidence="2">
    <location>
        <begin position="234"/>
        <end position="260"/>
    </location>
</feature>
<reference evidence="3 4" key="1">
    <citation type="journal article" date="2019" name="Nat. Ecol. Evol.">
        <title>Megaphylogeny resolves global patterns of mushroom evolution.</title>
        <authorList>
            <person name="Varga T."/>
            <person name="Krizsan K."/>
            <person name="Foldi C."/>
            <person name="Dima B."/>
            <person name="Sanchez-Garcia M."/>
            <person name="Sanchez-Ramirez S."/>
            <person name="Szollosi G.J."/>
            <person name="Szarkandi J.G."/>
            <person name="Papp V."/>
            <person name="Albert L."/>
            <person name="Andreopoulos W."/>
            <person name="Angelini C."/>
            <person name="Antonin V."/>
            <person name="Barry K.W."/>
            <person name="Bougher N.L."/>
            <person name="Buchanan P."/>
            <person name="Buyck B."/>
            <person name="Bense V."/>
            <person name="Catcheside P."/>
            <person name="Chovatia M."/>
            <person name="Cooper J."/>
            <person name="Damon W."/>
            <person name="Desjardin D."/>
            <person name="Finy P."/>
            <person name="Geml J."/>
            <person name="Haridas S."/>
            <person name="Hughes K."/>
            <person name="Justo A."/>
            <person name="Karasinski D."/>
            <person name="Kautmanova I."/>
            <person name="Kiss B."/>
            <person name="Kocsube S."/>
            <person name="Kotiranta H."/>
            <person name="LaButti K.M."/>
            <person name="Lechner B.E."/>
            <person name="Liimatainen K."/>
            <person name="Lipzen A."/>
            <person name="Lukacs Z."/>
            <person name="Mihaltcheva S."/>
            <person name="Morgado L.N."/>
            <person name="Niskanen T."/>
            <person name="Noordeloos M.E."/>
            <person name="Ohm R.A."/>
            <person name="Ortiz-Santana B."/>
            <person name="Ovrebo C."/>
            <person name="Racz N."/>
            <person name="Riley R."/>
            <person name="Savchenko A."/>
            <person name="Shiryaev A."/>
            <person name="Soop K."/>
            <person name="Spirin V."/>
            <person name="Szebenyi C."/>
            <person name="Tomsovsky M."/>
            <person name="Tulloss R.E."/>
            <person name="Uehling J."/>
            <person name="Grigoriev I.V."/>
            <person name="Vagvolgyi C."/>
            <person name="Papp T."/>
            <person name="Martin F.M."/>
            <person name="Miettinen O."/>
            <person name="Hibbett D.S."/>
            <person name="Nagy L.G."/>
        </authorList>
    </citation>
    <scope>NUCLEOTIDE SEQUENCE [LARGE SCALE GENOMIC DNA]</scope>
    <source>
        <strain evidence="3 4">CBS 121175</strain>
    </source>
</reference>
<dbReference type="OrthoDB" id="3265734at2759"/>
<keyword evidence="2" id="KW-0472">Membrane</keyword>
<dbReference type="Gene3D" id="2.60.120.260">
    <property type="entry name" value="Galactose-binding domain-like"/>
    <property type="match status" value="1"/>
</dbReference>
<keyword evidence="2" id="KW-1133">Transmembrane helix</keyword>
<name>A0A5C3KHI2_COPMA</name>
<evidence type="ECO:0000313" key="4">
    <source>
        <dbReference type="Proteomes" id="UP000307440"/>
    </source>
</evidence>
<keyword evidence="4" id="KW-1185">Reference proteome</keyword>
<dbReference type="AlphaFoldDB" id="A0A5C3KHI2"/>
<evidence type="ECO:0000313" key="3">
    <source>
        <dbReference type="EMBL" id="TFK19651.1"/>
    </source>
</evidence>
<feature type="region of interest" description="Disordered" evidence="1">
    <location>
        <begin position="312"/>
        <end position="334"/>
    </location>
</feature>
<evidence type="ECO:0000256" key="1">
    <source>
        <dbReference type="SAM" id="MobiDB-lite"/>
    </source>
</evidence>
<feature type="region of interest" description="Disordered" evidence="1">
    <location>
        <begin position="176"/>
        <end position="203"/>
    </location>
</feature>
<gene>
    <name evidence="3" type="ORF">FA15DRAFT_759892</name>
</gene>
<proteinExistence type="predicted"/>
<dbReference type="Proteomes" id="UP000307440">
    <property type="component" value="Unassembled WGS sequence"/>
</dbReference>
<feature type="compositionally biased region" description="Low complexity" evidence="1">
    <location>
        <begin position="185"/>
        <end position="203"/>
    </location>
</feature>
<protein>
    <submittedName>
        <fullName evidence="3">Uncharacterized protein</fullName>
    </submittedName>
</protein>
<evidence type="ECO:0000256" key="2">
    <source>
        <dbReference type="SAM" id="Phobius"/>
    </source>
</evidence>
<sequence length="334" mass="35028">MATPYRIDDRDTSVAYSVPISGHHWTNHDSSTSHSGTVRLTRTRGATARVNFEGTRIAVYGLISPRGTGETPLSMYSVDSGATTRYLGTQIESTQSQVLFYDSGPLSAGSHTLFVTNEQELDFLWLDSFMITPNPPAPPEVPSALPVPAPVPSPEALPIPSSAPVYIESVPSPVATQVPVGTNRPSSPTPSNDGPSSSSDASAIPRPFVNEVFITTGGGNAGGSPSLTAKDANAVPVGAIVGGVLGALALIGILLLGFVFMKRRQRKSRSDPYPPPSHAFIHGGQTPFTQLNGSGPMTYHAVHGYAYGPQGTPSASQYQQQNLSSGNAHSTYSL</sequence>
<dbReference type="EMBL" id="ML210331">
    <property type="protein sequence ID" value="TFK19651.1"/>
    <property type="molecule type" value="Genomic_DNA"/>
</dbReference>
<accession>A0A5C3KHI2</accession>